<dbReference type="InterPro" id="IPR029058">
    <property type="entry name" value="AB_hydrolase_fold"/>
</dbReference>
<sequence length="310" mass="35270">MSEIRSGNYVLRARLDQAQGPVLFCFHFWDPRPGLEGEIFAESYAQARGWNWIGIRPLRNDWYQGEEVPDLLRRARDLAGGRRLVCYGPSMGAFAALNFAGLLRADYVLALAPQLTVNPAHRLYDDRWAADSAQITFRHEWIERGPAIEKGVLIFSSHQREVCHAREILRHHPALTAMVVPFAGHQPGWVLSEADVLGDLVRAAMEGRIPMPEARHNLRRNRLRSKTYVQELLFWLQRRGAAAGALDLIRGRLAAHLFQHWPIALAHHLCLRDLGRCDEAAEVLTPWLTSEEHGGIAGWHLQQMRKDTPE</sequence>
<evidence type="ECO:0008006" key="3">
    <source>
        <dbReference type="Google" id="ProtNLM"/>
    </source>
</evidence>
<accession>A0A444MAQ4</accession>
<name>A0A444MAQ4_9RHOB</name>
<comment type="caution">
    <text evidence="1">The sequence shown here is derived from an EMBL/GenBank/DDBJ whole genome shotgun (WGS) entry which is preliminary data.</text>
</comment>
<dbReference type="Proteomes" id="UP000287168">
    <property type="component" value="Unassembled WGS sequence"/>
</dbReference>
<dbReference type="Gene3D" id="3.40.50.1820">
    <property type="entry name" value="alpha/beta hydrolase"/>
    <property type="match status" value="1"/>
</dbReference>
<gene>
    <name evidence="1" type="ORF">EP867_11075</name>
</gene>
<dbReference type="OrthoDB" id="7843421at2"/>
<evidence type="ECO:0000313" key="1">
    <source>
        <dbReference type="EMBL" id="RWY40548.1"/>
    </source>
</evidence>
<evidence type="ECO:0000313" key="2">
    <source>
        <dbReference type="Proteomes" id="UP000287168"/>
    </source>
</evidence>
<reference evidence="1 2" key="1">
    <citation type="journal article" date="2015" name="Int. J. Syst. Evol. Microbiol.">
        <title>Gemmobacter intermedius sp. nov., isolated from a white stork (Ciconia ciconia).</title>
        <authorList>
            <person name="Kampfer P."/>
            <person name="Jerzak L."/>
            <person name="Wilharm G."/>
            <person name="Golke J."/>
            <person name="Busse H.J."/>
            <person name="Glaeser S.P."/>
        </authorList>
    </citation>
    <scope>NUCLEOTIDE SEQUENCE [LARGE SCALE GENOMIC DNA]</scope>
    <source>
        <strain evidence="1 2">119/4</strain>
    </source>
</reference>
<dbReference type="EMBL" id="SBLC01000014">
    <property type="protein sequence ID" value="RWY40548.1"/>
    <property type="molecule type" value="Genomic_DNA"/>
</dbReference>
<dbReference type="RefSeq" id="WP_128489162.1">
    <property type="nucleotide sequence ID" value="NZ_JBHLXB010000009.1"/>
</dbReference>
<proteinExistence type="predicted"/>
<keyword evidence="2" id="KW-1185">Reference proteome</keyword>
<dbReference type="AlphaFoldDB" id="A0A444MAQ4"/>
<protein>
    <recommendedName>
        <fullName evidence="3">Alpha/beta hydrolase</fullName>
    </recommendedName>
</protein>
<organism evidence="1 2">
    <name type="scientific">Falsigemmobacter intermedius</name>
    <dbReference type="NCBI Taxonomy" id="1553448"/>
    <lineage>
        <taxon>Bacteria</taxon>
        <taxon>Pseudomonadati</taxon>
        <taxon>Pseudomonadota</taxon>
        <taxon>Alphaproteobacteria</taxon>
        <taxon>Rhodobacterales</taxon>
        <taxon>Paracoccaceae</taxon>
        <taxon>Falsigemmobacter</taxon>
    </lineage>
</organism>
<dbReference type="SUPFAM" id="SSF53474">
    <property type="entry name" value="alpha/beta-Hydrolases"/>
    <property type="match status" value="1"/>
</dbReference>